<comment type="subcellular location">
    <subcellularLocation>
        <location evidence="4">Nucleus</location>
        <location evidence="4">Nucleolus</location>
    </subcellularLocation>
</comment>
<dbReference type="InterPro" id="IPR029063">
    <property type="entry name" value="SAM-dependent_MTases_sf"/>
</dbReference>
<accession>A0A1U7LHB4</accession>
<dbReference type="Gene3D" id="3.40.50.150">
    <property type="entry name" value="Vaccinia Virus protein VP39"/>
    <property type="match status" value="1"/>
</dbReference>
<keyword evidence="1 4" id="KW-0489">Methyltransferase</keyword>
<evidence type="ECO:0000313" key="6">
    <source>
        <dbReference type="Proteomes" id="UP000186594"/>
    </source>
</evidence>
<dbReference type="Pfam" id="PF11968">
    <property type="entry name" value="Bmt2"/>
    <property type="match status" value="1"/>
</dbReference>
<comment type="caution">
    <text evidence="5">The sequence shown here is derived from an EMBL/GenBank/DDBJ whole genome shotgun (WGS) entry which is preliminary data.</text>
</comment>
<dbReference type="PANTHER" id="PTHR21008:SF1">
    <property type="entry name" value="25S RRNA (ADENINE(2142)-N(1))-METHYLTRANSFERASE"/>
    <property type="match status" value="1"/>
</dbReference>
<evidence type="ECO:0000256" key="4">
    <source>
        <dbReference type="HAMAP-Rule" id="MF_03044"/>
    </source>
</evidence>
<dbReference type="AlphaFoldDB" id="A0A1U7LHB4"/>
<dbReference type="EC" id="2.1.1.-" evidence="4"/>
<dbReference type="SUPFAM" id="SSF53335">
    <property type="entry name" value="S-adenosyl-L-methionine-dependent methyltransferases"/>
    <property type="match status" value="1"/>
</dbReference>
<evidence type="ECO:0000256" key="1">
    <source>
        <dbReference type="ARBA" id="ARBA00022603"/>
    </source>
</evidence>
<comment type="similarity">
    <text evidence="4">Belongs to the BMT2 family.</text>
</comment>
<dbReference type="OrthoDB" id="5954793at2759"/>
<feature type="binding site" evidence="4">
    <location>
        <position position="84"/>
    </location>
    <ligand>
        <name>S-adenosyl-L-methionine</name>
        <dbReference type="ChEBI" id="CHEBI:59789"/>
    </ligand>
</feature>
<keyword evidence="3 4" id="KW-0949">S-adenosyl-L-methionine</keyword>
<protein>
    <recommendedName>
        <fullName evidence="4">25S rRNA adenine-N(1) methyltransferase</fullName>
        <ecNumber evidence="4">2.1.1.-</ecNumber>
    </recommendedName>
</protein>
<dbReference type="InterPro" id="IPR021867">
    <property type="entry name" value="Bmt2/SAMTOR"/>
</dbReference>
<name>A0A1U7LHB4_NEOID</name>
<sequence length="234" mass="26398">MPSRRSKKRSLTYEPLSLTSKSTKKIISEYHKSLKETLETPNPETLKIYQTASQLGQSKTRGGDSSKILLKWIESRDLKILEVGSLSTTNAIAKLGTVERIDLNPTSKEIKKQDFMQRPIDGFKFDLLSLSLVLNFLPSAVERGAMLRQTTNFLSTNGLLFLVLPSACTGNSRYLDQKRLEDIMNILGYEIVEFKIAKKVAYWLWKFCGRVNGATAEKKIVREGGAKNNFCIVL</sequence>
<dbReference type="OMA" id="AHNIRSE"/>
<feature type="binding site" evidence="4">
    <location>
        <position position="102"/>
    </location>
    <ligand>
        <name>S-adenosyl-L-methionine</name>
        <dbReference type="ChEBI" id="CHEBI:59789"/>
    </ligand>
</feature>
<evidence type="ECO:0000256" key="2">
    <source>
        <dbReference type="ARBA" id="ARBA00022679"/>
    </source>
</evidence>
<keyword evidence="6" id="KW-1185">Reference proteome</keyword>
<dbReference type="PANTHER" id="PTHR21008">
    <property type="entry name" value="S-ADENOSYLMETHIONINE SENSOR UPSTREAM OF MTORC1-RELATED"/>
    <property type="match status" value="1"/>
</dbReference>
<proteinExistence type="inferred from homology"/>
<dbReference type="HAMAP" id="MF_03044">
    <property type="entry name" value="BMT2"/>
    <property type="match status" value="1"/>
</dbReference>
<dbReference type="Proteomes" id="UP000186594">
    <property type="component" value="Unassembled WGS sequence"/>
</dbReference>
<keyword evidence="2 4" id="KW-0808">Transferase</keyword>
<dbReference type="GO" id="GO:0016433">
    <property type="term" value="F:rRNA (adenine) methyltransferase activity"/>
    <property type="evidence" value="ECO:0007669"/>
    <property type="project" value="UniProtKB-UniRule"/>
</dbReference>
<organism evidence="5 6">
    <name type="scientific">Neolecta irregularis (strain DAH-3)</name>
    <dbReference type="NCBI Taxonomy" id="1198029"/>
    <lineage>
        <taxon>Eukaryota</taxon>
        <taxon>Fungi</taxon>
        <taxon>Dikarya</taxon>
        <taxon>Ascomycota</taxon>
        <taxon>Taphrinomycotina</taxon>
        <taxon>Neolectales</taxon>
        <taxon>Neolectaceae</taxon>
        <taxon>Neolecta</taxon>
    </lineage>
</organism>
<keyword evidence="4" id="KW-0539">Nucleus</keyword>
<dbReference type="GO" id="GO:0005730">
    <property type="term" value="C:nucleolus"/>
    <property type="evidence" value="ECO:0007669"/>
    <property type="project" value="UniProtKB-SubCell"/>
</dbReference>
<evidence type="ECO:0000313" key="5">
    <source>
        <dbReference type="EMBL" id="OLL22018.1"/>
    </source>
</evidence>
<dbReference type="STRING" id="1198029.A0A1U7LHB4"/>
<comment type="function">
    <text evidence="4">S-adenosyl-L-methionine-dependent methyltransferase that specifically methylates the N(1) position of an adenine present in helix 65 in 25S rRNA.</text>
</comment>
<evidence type="ECO:0000256" key="3">
    <source>
        <dbReference type="ARBA" id="ARBA00022691"/>
    </source>
</evidence>
<gene>
    <name evidence="5" type="ORF">NEOLI_002623</name>
</gene>
<dbReference type="EMBL" id="LXFE01004026">
    <property type="protein sequence ID" value="OLL22018.1"/>
    <property type="molecule type" value="Genomic_DNA"/>
</dbReference>
<reference evidence="5 6" key="1">
    <citation type="submission" date="2016-04" db="EMBL/GenBank/DDBJ databases">
        <title>Evolutionary innovation and constraint leading to complex multicellularity in the Ascomycota.</title>
        <authorList>
            <person name="Cisse O."/>
            <person name="Nguyen A."/>
            <person name="Hewitt D.A."/>
            <person name="Jedd G."/>
            <person name="Stajich J.E."/>
        </authorList>
    </citation>
    <scope>NUCLEOTIDE SEQUENCE [LARGE SCALE GENOMIC DNA]</scope>
    <source>
        <strain evidence="5 6">DAH-3</strain>
    </source>
</reference>